<protein>
    <submittedName>
        <fullName evidence="4">SDR family NAD(P)-dependent oxidoreductase</fullName>
    </submittedName>
</protein>
<comment type="similarity">
    <text evidence="1 3">Belongs to the short-chain dehydrogenases/reductases (SDR) family.</text>
</comment>
<dbReference type="PRINTS" id="PR00081">
    <property type="entry name" value="GDHRDH"/>
</dbReference>
<keyword evidence="2" id="KW-0560">Oxidoreductase</keyword>
<name>A0A7C1JQT0_9CHLR</name>
<gene>
    <name evidence="4" type="ORF">ENQ20_01080</name>
</gene>
<dbReference type="AlphaFoldDB" id="A0A7C1JQT0"/>
<dbReference type="InterPro" id="IPR002347">
    <property type="entry name" value="SDR_fam"/>
</dbReference>
<dbReference type="SUPFAM" id="SSF51735">
    <property type="entry name" value="NAD(P)-binding Rossmann-fold domains"/>
    <property type="match status" value="1"/>
</dbReference>
<dbReference type="Pfam" id="PF00106">
    <property type="entry name" value="adh_short"/>
    <property type="match status" value="1"/>
</dbReference>
<dbReference type="Gene3D" id="3.40.50.720">
    <property type="entry name" value="NAD(P)-binding Rossmann-like Domain"/>
    <property type="match status" value="1"/>
</dbReference>
<organism evidence="4">
    <name type="scientific">Caldilinea aerophila</name>
    <dbReference type="NCBI Taxonomy" id="133453"/>
    <lineage>
        <taxon>Bacteria</taxon>
        <taxon>Bacillati</taxon>
        <taxon>Chloroflexota</taxon>
        <taxon>Caldilineae</taxon>
        <taxon>Caldilineales</taxon>
        <taxon>Caldilineaceae</taxon>
        <taxon>Caldilinea</taxon>
    </lineage>
</organism>
<comment type="caution">
    <text evidence="4">The sequence shown here is derived from an EMBL/GenBank/DDBJ whole genome shotgun (WGS) entry which is preliminary data.</text>
</comment>
<dbReference type="CDD" id="cd05233">
    <property type="entry name" value="SDR_c"/>
    <property type="match status" value="1"/>
</dbReference>
<dbReference type="PANTHER" id="PTHR44196:SF1">
    <property type="entry name" value="DEHYDROGENASE_REDUCTASE SDR FAMILY MEMBER 7B"/>
    <property type="match status" value="1"/>
</dbReference>
<dbReference type="GO" id="GO:0016491">
    <property type="term" value="F:oxidoreductase activity"/>
    <property type="evidence" value="ECO:0007669"/>
    <property type="project" value="UniProtKB-KW"/>
</dbReference>
<dbReference type="PRINTS" id="PR00080">
    <property type="entry name" value="SDRFAMILY"/>
</dbReference>
<dbReference type="PANTHER" id="PTHR44196">
    <property type="entry name" value="DEHYDROGENASE/REDUCTASE SDR FAMILY MEMBER 7B"/>
    <property type="match status" value="1"/>
</dbReference>
<evidence type="ECO:0000256" key="1">
    <source>
        <dbReference type="ARBA" id="ARBA00006484"/>
    </source>
</evidence>
<dbReference type="EMBL" id="DSMG01000011">
    <property type="protein sequence ID" value="HDX30067.1"/>
    <property type="molecule type" value="Genomic_DNA"/>
</dbReference>
<evidence type="ECO:0000256" key="3">
    <source>
        <dbReference type="RuleBase" id="RU000363"/>
    </source>
</evidence>
<proteinExistence type="inferred from homology"/>
<reference evidence="4" key="1">
    <citation type="journal article" date="2020" name="mSystems">
        <title>Genome- and Community-Level Interaction Insights into Carbon Utilization and Element Cycling Functions of Hydrothermarchaeota in Hydrothermal Sediment.</title>
        <authorList>
            <person name="Zhou Z."/>
            <person name="Liu Y."/>
            <person name="Xu W."/>
            <person name="Pan J."/>
            <person name="Luo Z.H."/>
            <person name="Li M."/>
        </authorList>
    </citation>
    <scope>NUCLEOTIDE SEQUENCE [LARGE SCALE GENOMIC DNA]</scope>
    <source>
        <strain evidence="4">SpSt-289</strain>
    </source>
</reference>
<sequence length="256" mass="27416">MQTVFITGVSEGIGAALALHYAAQGARVLGVSRRPRPATLDGSLTPEDYACIDLGEPDAPTAVQTFLQRRQVHTLDILVHNAAAGWYGSPAQQSSASIDQLLYLNLYAPIALTHMLLPRLRAAHGVIAFISSVHSALPTPDFALYTATKAGLDGFARALRIEERGKVDVLVVWPGPTRTSMHAKSGVPPERIHNKHYASPEAVAAAVAAAIQRRRSCAVGAGNTLLRWAALHLEAPLQAMMVAWARRRSLRKAGGE</sequence>
<dbReference type="GO" id="GO:0016020">
    <property type="term" value="C:membrane"/>
    <property type="evidence" value="ECO:0007669"/>
    <property type="project" value="TreeGrafter"/>
</dbReference>
<dbReference type="InterPro" id="IPR020904">
    <property type="entry name" value="Sc_DH/Rdtase_CS"/>
</dbReference>
<accession>A0A7C1JQT0</accession>
<evidence type="ECO:0000313" key="4">
    <source>
        <dbReference type="EMBL" id="HDX30067.1"/>
    </source>
</evidence>
<dbReference type="PROSITE" id="PS00061">
    <property type="entry name" value="ADH_SHORT"/>
    <property type="match status" value="1"/>
</dbReference>
<dbReference type="InterPro" id="IPR036291">
    <property type="entry name" value="NAD(P)-bd_dom_sf"/>
</dbReference>
<evidence type="ECO:0000256" key="2">
    <source>
        <dbReference type="ARBA" id="ARBA00023002"/>
    </source>
</evidence>